<sequence length="210" mass="23396">MTPLRAARLAMLTRCNGQAYAVPVYRKDLIAMALFTYVDNSNVWIEGMRISAVRKGLVADIAEASERGVTDSSWNYSFGGLYEAVCPADLIEIGRAALFGSYKPPKDDVIWKFAERPGFDVVLFERQYGEKQVDVEVALQMSDDSRDLMQPGDKVVLVSGDQDFVPAISRLADRGFPTTVVFWEHATATALREAAADFFPLDPVFDRLTR</sequence>
<dbReference type="GO" id="GO:0004540">
    <property type="term" value="F:RNA nuclease activity"/>
    <property type="evidence" value="ECO:0007669"/>
    <property type="project" value="InterPro"/>
</dbReference>
<evidence type="ECO:0000313" key="3">
    <source>
        <dbReference type="Proteomes" id="UP000649739"/>
    </source>
</evidence>
<name>A0A8J3FGR9_9ACTN</name>
<proteinExistence type="predicted"/>
<evidence type="ECO:0000259" key="1">
    <source>
        <dbReference type="Pfam" id="PF01936"/>
    </source>
</evidence>
<reference evidence="2" key="2">
    <citation type="submission" date="2020-09" db="EMBL/GenBank/DDBJ databases">
        <authorList>
            <person name="Sun Q."/>
            <person name="Ohkuma M."/>
        </authorList>
    </citation>
    <scope>NUCLEOTIDE SEQUENCE</scope>
    <source>
        <strain evidence="2">JCM 3090</strain>
    </source>
</reference>
<accession>A0A8J3FGR9</accession>
<dbReference type="Pfam" id="PF01936">
    <property type="entry name" value="NYN"/>
    <property type="match status" value="1"/>
</dbReference>
<keyword evidence="3" id="KW-1185">Reference proteome</keyword>
<protein>
    <recommendedName>
        <fullName evidence="1">NYN domain-containing protein</fullName>
    </recommendedName>
</protein>
<dbReference type="AlphaFoldDB" id="A0A8J3FGR9"/>
<dbReference type="InterPro" id="IPR021139">
    <property type="entry name" value="NYN"/>
</dbReference>
<comment type="caution">
    <text evidence="2">The sequence shown here is derived from an EMBL/GenBank/DDBJ whole genome shotgun (WGS) entry which is preliminary data.</text>
</comment>
<evidence type="ECO:0000313" key="2">
    <source>
        <dbReference type="EMBL" id="GGK11027.1"/>
    </source>
</evidence>
<reference evidence="2" key="1">
    <citation type="journal article" date="2014" name="Int. J. Syst. Evol. Microbiol.">
        <title>Complete genome sequence of Corynebacterium casei LMG S-19264T (=DSM 44701T), isolated from a smear-ripened cheese.</title>
        <authorList>
            <consortium name="US DOE Joint Genome Institute (JGI-PGF)"/>
            <person name="Walter F."/>
            <person name="Albersmeier A."/>
            <person name="Kalinowski J."/>
            <person name="Ruckert C."/>
        </authorList>
    </citation>
    <scope>NUCLEOTIDE SEQUENCE</scope>
    <source>
        <strain evidence="2">JCM 3090</strain>
    </source>
</reference>
<organism evidence="2 3">
    <name type="scientific">Pilimelia anulata</name>
    <dbReference type="NCBI Taxonomy" id="53371"/>
    <lineage>
        <taxon>Bacteria</taxon>
        <taxon>Bacillati</taxon>
        <taxon>Actinomycetota</taxon>
        <taxon>Actinomycetes</taxon>
        <taxon>Micromonosporales</taxon>
        <taxon>Micromonosporaceae</taxon>
        <taxon>Pilimelia</taxon>
    </lineage>
</organism>
<dbReference type="Proteomes" id="UP000649739">
    <property type="component" value="Unassembled WGS sequence"/>
</dbReference>
<feature type="domain" description="NYN" evidence="1">
    <location>
        <begin position="95"/>
        <end position="201"/>
    </location>
</feature>
<dbReference type="Gene3D" id="3.40.50.1010">
    <property type="entry name" value="5'-nuclease"/>
    <property type="match status" value="1"/>
</dbReference>
<gene>
    <name evidence="2" type="ORF">GCM10010123_46260</name>
</gene>
<dbReference type="EMBL" id="BMQB01000018">
    <property type="protein sequence ID" value="GGK11027.1"/>
    <property type="molecule type" value="Genomic_DNA"/>
</dbReference>